<dbReference type="Pfam" id="PF01243">
    <property type="entry name" value="PNPOx_N"/>
    <property type="match status" value="1"/>
</dbReference>
<dbReference type="PANTHER" id="PTHR42815:SF2">
    <property type="entry name" value="FAD-BINDING, PUTATIVE (AFU_ORTHOLOGUE AFUA_6G07600)-RELATED"/>
    <property type="match status" value="1"/>
</dbReference>
<name>A0A265EAD8_9STAP</name>
<feature type="domain" description="Pyridoxamine 5'-phosphate oxidase N-terminal" evidence="2">
    <location>
        <begin position="41"/>
        <end position="171"/>
    </location>
</feature>
<dbReference type="EMBL" id="NPEZ01000001">
    <property type="protein sequence ID" value="OZT78542.1"/>
    <property type="molecule type" value="Genomic_DNA"/>
</dbReference>
<proteinExistence type="predicted"/>
<evidence type="ECO:0000256" key="1">
    <source>
        <dbReference type="SAM" id="MobiDB-lite"/>
    </source>
</evidence>
<comment type="caution">
    <text evidence="3">The sequence shown here is derived from an EMBL/GenBank/DDBJ whole genome shotgun (WGS) entry which is preliminary data.</text>
</comment>
<feature type="region of interest" description="Disordered" evidence="1">
    <location>
        <begin position="186"/>
        <end position="206"/>
    </location>
</feature>
<evidence type="ECO:0000259" key="2">
    <source>
        <dbReference type="Pfam" id="PF01243"/>
    </source>
</evidence>
<dbReference type="AlphaFoldDB" id="A0A265EAD8"/>
<gene>
    <name evidence="3" type="ORF">CFN03_04495</name>
</gene>
<evidence type="ECO:0000313" key="3">
    <source>
        <dbReference type="EMBL" id="OZT78542.1"/>
    </source>
</evidence>
<sequence>MSTYERKTPMSQGERTLQSRYGTKRRADAFYTNQMIDHLNPDMAQFISDQEMVFISTADAKGNCDNSLRAGDPGFMRVLDAYTLLYPEYRGNGVMASLGNISENPHIGLMFIDFFTHHIGLHVNGSAAIIENEDLPAIGLDADEIKQMHAEEHGRAERWVKISVDEAYIHCSKHIPRLVKKSDVTDWGTDDEKKKGGDFFNVKGRK</sequence>
<dbReference type="Gene3D" id="2.30.110.10">
    <property type="entry name" value="Electron Transport, Fmn-binding Protein, Chain A"/>
    <property type="match status" value="1"/>
</dbReference>
<accession>A0A265EAD8</accession>
<dbReference type="InterPro" id="IPR012349">
    <property type="entry name" value="Split_barrel_FMN-bd"/>
</dbReference>
<dbReference type="PANTHER" id="PTHR42815">
    <property type="entry name" value="FAD-BINDING, PUTATIVE (AFU_ORTHOLOGUE AFUA_6G07600)-RELATED"/>
    <property type="match status" value="1"/>
</dbReference>
<organism evidence="3 4">
    <name type="scientific">Salinicoccus roseus</name>
    <dbReference type="NCBI Taxonomy" id="45670"/>
    <lineage>
        <taxon>Bacteria</taxon>
        <taxon>Bacillati</taxon>
        <taxon>Bacillota</taxon>
        <taxon>Bacilli</taxon>
        <taxon>Bacillales</taxon>
        <taxon>Staphylococcaceae</taxon>
        <taxon>Salinicoccus</taxon>
    </lineage>
</organism>
<protein>
    <submittedName>
        <fullName evidence="3">Pyridoxamine 5-phosphate oxidase</fullName>
    </submittedName>
</protein>
<feature type="compositionally biased region" description="Basic and acidic residues" evidence="1">
    <location>
        <begin position="186"/>
        <end position="197"/>
    </location>
</feature>
<dbReference type="RefSeq" id="WP_094905930.1">
    <property type="nucleotide sequence ID" value="NZ_BMCA01000001.1"/>
</dbReference>
<dbReference type="InterPro" id="IPR011576">
    <property type="entry name" value="Pyridox_Oxase_N"/>
</dbReference>
<evidence type="ECO:0000313" key="4">
    <source>
        <dbReference type="Proteomes" id="UP000216682"/>
    </source>
</evidence>
<reference evidence="3 4" key="1">
    <citation type="submission" date="2017-07" db="EMBL/GenBank/DDBJ databases">
        <title>Shotgun whole genome sequences of three halophilic bacterial isolates.</title>
        <authorList>
            <person name="Pozzo T."/>
            <person name="Higdon S.M."/>
            <person name="Quillaguaman J."/>
        </authorList>
    </citation>
    <scope>NUCLEOTIDE SEQUENCE [LARGE SCALE GENOMIC DNA]</scope>
    <source>
        <strain evidence="3 4">BU-1</strain>
    </source>
</reference>
<dbReference type="Proteomes" id="UP000216682">
    <property type="component" value="Unassembled WGS sequence"/>
</dbReference>
<dbReference type="SUPFAM" id="SSF50475">
    <property type="entry name" value="FMN-binding split barrel"/>
    <property type="match status" value="1"/>
</dbReference>